<keyword evidence="3" id="KW-0862">Zinc</keyword>
<dbReference type="GO" id="GO:0008270">
    <property type="term" value="F:zinc ion binding"/>
    <property type="evidence" value="ECO:0007669"/>
    <property type="project" value="UniProtKB-KW"/>
</dbReference>
<gene>
    <name evidence="6" type="ORF">RHOBADRAFT_41262</name>
</gene>
<protein>
    <recommendedName>
        <fullName evidence="5">MYND-type domain-containing protein</fullName>
    </recommendedName>
</protein>
<feature type="domain" description="MYND-type" evidence="5">
    <location>
        <begin position="13"/>
        <end position="49"/>
    </location>
</feature>
<dbReference type="RefSeq" id="XP_018273317.1">
    <property type="nucleotide sequence ID" value="XM_018413846.1"/>
</dbReference>
<evidence type="ECO:0000313" key="6">
    <source>
        <dbReference type="EMBL" id="KPV77268.1"/>
    </source>
</evidence>
<evidence type="ECO:0000256" key="2">
    <source>
        <dbReference type="ARBA" id="ARBA00022771"/>
    </source>
</evidence>
<dbReference type="GeneID" id="28974295"/>
<evidence type="ECO:0000256" key="4">
    <source>
        <dbReference type="PROSITE-ProRule" id="PRU00134"/>
    </source>
</evidence>
<evidence type="ECO:0000256" key="1">
    <source>
        <dbReference type="ARBA" id="ARBA00022723"/>
    </source>
</evidence>
<sequence length="244" mass="26642">MSASSSSTSVEPCTVCDQPGTLCCGACKQARFCSARCQRKFWCVHKVLCGRDPDVLYLPPLSPDELDNLDRIKDAPVVQGLSTRTALTLTYLGIDWATFMTYVSSAAAAPPNDVGRNELIMFAQHHLFTARARGVLPSIGKGTVWYNFGHLAFGLVATCNAEDKKRKPPQWNPFEATVRLGDVLRRQLVTSAVWQAGPESRTQDVAILRTCTSRTVEAVERADIPLGAKSQLKATLEAILAWAS</sequence>
<dbReference type="InterPro" id="IPR002893">
    <property type="entry name" value="Znf_MYND"/>
</dbReference>
<evidence type="ECO:0000256" key="3">
    <source>
        <dbReference type="ARBA" id="ARBA00022833"/>
    </source>
</evidence>
<organism evidence="6 7">
    <name type="scientific">Rhodotorula graminis (strain WP1)</name>
    <dbReference type="NCBI Taxonomy" id="578459"/>
    <lineage>
        <taxon>Eukaryota</taxon>
        <taxon>Fungi</taxon>
        <taxon>Dikarya</taxon>
        <taxon>Basidiomycota</taxon>
        <taxon>Pucciniomycotina</taxon>
        <taxon>Microbotryomycetes</taxon>
        <taxon>Sporidiobolales</taxon>
        <taxon>Sporidiobolaceae</taxon>
        <taxon>Rhodotorula</taxon>
    </lineage>
</organism>
<reference evidence="6 7" key="1">
    <citation type="journal article" date="2015" name="Front. Microbiol.">
        <title>Genome sequence of the plant growth promoting endophytic yeast Rhodotorula graminis WP1.</title>
        <authorList>
            <person name="Firrincieli A."/>
            <person name="Otillar R."/>
            <person name="Salamov A."/>
            <person name="Schmutz J."/>
            <person name="Khan Z."/>
            <person name="Redman R.S."/>
            <person name="Fleck N.D."/>
            <person name="Lindquist E."/>
            <person name="Grigoriev I.V."/>
            <person name="Doty S.L."/>
        </authorList>
    </citation>
    <scope>NUCLEOTIDE SEQUENCE [LARGE SCALE GENOMIC DNA]</scope>
    <source>
        <strain evidence="6 7">WP1</strain>
    </source>
</reference>
<dbReference type="Proteomes" id="UP000053890">
    <property type="component" value="Unassembled WGS sequence"/>
</dbReference>
<dbReference type="PROSITE" id="PS50865">
    <property type="entry name" value="ZF_MYND_2"/>
    <property type="match status" value="1"/>
</dbReference>
<proteinExistence type="predicted"/>
<dbReference type="Gene3D" id="6.10.140.2220">
    <property type="match status" value="1"/>
</dbReference>
<dbReference type="STRING" id="578459.A0A194S959"/>
<keyword evidence="2 4" id="KW-0863">Zinc-finger</keyword>
<evidence type="ECO:0000259" key="5">
    <source>
        <dbReference type="PROSITE" id="PS50865"/>
    </source>
</evidence>
<dbReference type="EMBL" id="KQ474074">
    <property type="protein sequence ID" value="KPV77268.1"/>
    <property type="molecule type" value="Genomic_DNA"/>
</dbReference>
<dbReference type="SUPFAM" id="SSF144232">
    <property type="entry name" value="HIT/MYND zinc finger-like"/>
    <property type="match status" value="1"/>
</dbReference>
<evidence type="ECO:0000313" key="7">
    <source>
        <dbReference type="Proteomes" id="UP000053890"/>
    </source>
</evidence>
<keyword evidence="1" id="KW-0479">Metal-binding</keyword>
<dbReference type="PROSITE" id="PS01360">
    <property type="entry name" value="ZF_MYND_1"/>
    <property type="match status" value="1"/>
</dbReference>
<accession>A0A194S959</accession>
<keyword evidence="7" id="KW-1185">Reference proteome</keyword>
<name>A0A194S959_RHOGW</name>
<dbReference type="OrthoDB" id="432970at2759"/>
<dbReference type="AlphaFoldDB" id="A0A194S959"/>